<name>A0A517SZK1_9BACT</name>
<evidence type="ECO:0000313" key="2">
    <source>
        <dbReference type="Proteomes" id="UP000315003"/>
    </source>
</evidence>
<gene>
    <name evidence="1" type="ORF">SV7mr_40390</name>
</gene>
<keyword evidence="2" id="KW-1185">Reference proteome</keyword>
<accession>A0A517SZK1</accession>
<dbReference type="AlphaFoldDB" id="A0A517SZK1"/>
<sequence length="171" mass="19499">MGPVPRVRCATLGYGVEHLRRSGIQDWGQPPEDDCDSLLRALRVLRGSFPVSPQLPGVASFWWKTLTGTSPRDRAILRCVYQSFHCQGFTRNEHVHDTPLRTPGNRQALAVGCALIKHVLQPVHSLDSRTFTMLTPAMHLTDRVRSKKLNELFDWGLRSFEVIRMAWSRPR</sequence>
<reference evidence="1 2" key="1">
    <citation type="submission" date="2019-02" db="EMBL/GenBank/DDBJ databases">
        <title>Deep-cultivation of Planctomycetes and their phenomic and genomic characterization uncovers novel biology.</title>
        <authorList>
            <person name="Wiegand S."/>
            <person name="Jogler M."/>
            <person name="Boedeker C."/>
            <person name="Pinto D."/>
            <person name="Vollmers J."/>
            <person name="Rivas-Marin E."/>
            <person name="Kohn T."/>
            <person name="Peeters S.H."/>
            <person name="Heuer A."/>
            <person name="Rast P."/>
            <person name="Oberbeckmann S."/>
            <person name="Bunk B."/>
            <person name="Jeske O."/>
            <person name="Meyerdierks A."/>
            <person name="Storesund J.E."/>
            <person name="Kallscheuer N."/>
            <person name="Luecker S."/>
            <person name="Lage O.M."/>
            <person name="Pohl T."/>
            <person name="Merkel B.J."/>
            <person name="Hornburger P."/>
            <person name="Mueller R.-W."/>
            <person name="Bruemmer F."/>
            <person name="Labrenz M."/>
            <person name="Spormann A.M."/>
            <person name="Op den Camp H."/>
            <person name="Overmann J."/>
            <person name="Amann R."/>
            <person name="Jetten M.S.M."/>
            <person name="Mascher T."/>
            <person name="Medema M.H."/>
            <person name="Devos D.P."/>
            <person name="Kaster A.-K."/>
            <person name="Ovreas L."/>
            <person name="Rohde M."/>
            <person name="Galperin M.Y."/>
            <person name="Jogler C."/>
        </authorList>
    </citation>
    <scope>NUCLEOTIDE SEQUENCE [LARGE SCALE GENOMIC DNA]</scope>
    <source>
        <strain evidence="1 2">SV_7m_r</strain>
    </source>
</reference>
<proteinExistence type="predicted"/>
<organism evidence="1 2">
    <name type="scientific">Stieleria bergensis</name>
    <dbReference type="NCBI Taxonomy" id="2528025"/>
    <lineage>
        <taxon>Bacteria</taxon>
        <taxon>Pseudomonadati</taxon>
        <taxon>Planctomycetota</taxon>
        <taxon>Planctomycetia</taxon>
        <taxon>Pirellulales</taxon>
        <taxon>Pirellulaceae</taxon>
        <taxon>Stieleria</taxon>
    </lineage>
</organism>
<dbReference type="EMBL" id="CP036272">
    <property type="protein sequence ID" value="QDT61502.1"/>
    <property type="molecule type" value="Genomic_DNA"/>
</dbReference>
<protein>
    <submittedName>
        <fullName evidence="1">Uncharacterized protein</fullName>
    </submittedName>
</protein>
<evidence type="ECO:0000313" key="1">
    <source>
        <dbReference type="EMBL" id="QDT61502.1"/>
    </source>
</evidence>
<dbReference type="Proteomes" id="UP000315003">
    <property type="component" value="Chromosome"/>
</dbReference>